<dbReference type="InterPro" id="IPR011761">
    <property type="entry name" value="ATP-grasp"/>
</dbReference>
<keyword evidence="4" id="KW-1185">Reference proteome</keyword>
<evidence type="ECO:0000313" key="4">
    <source>
        <dbReference type="Proteomes" id="UP000182491"/>
    </source>
</evidence>
<dbReference type="Proteomes" id="UP000182491">
    <property type="component" value="Unassembled WGS sequence"/>
</dbReference>
<dbReference type="GO" id="GO:0018169">
    <property type="term" value="F:ribosomal S6-glutamic acid ligase activity"/>
    <property type="evidence" value="ECO:0007669"/>
    <property type="project" value="TreeGrafter"/>
</dbReference>
<feature type="domain" description="ATP-grasp" evidence="2">
    <location>
        <begin position="286"/>
        <end position="477"/>
    </location>
</feature>
<dbReference type="STRING" id="388950.GCA_001611675_03714"/>
<name>A0A1I7FYV4_9BACT</name>
<sequence length="492" mass="55941">MRKIVVVDYPRDWDEAIEDTEVVDAQSYLTDTSYTDIRNARVFNLCRSYRYQSAGYYVSLLAEARSHKAIPSVTTMQDLKSPTIVRAITVEIEELIHKSLSGLKSENFTLSIYFGQNVAAKYEKLCKALHDHFQAPLLRAQFTCKDAWVLQSISAIPINDVPASHRSYLKEFAKAYFARHRFSGARISRKIYDLAILVDPQEKAPPSNQRAIQHFVEAAESQGFYTELITKDDYRRLAEFDALFIRETTAVNHHTYRFARKAFADGLVVIDDPTSILRCTNKVYLAELLTKAKVPIPKTMIIHKDNRKQVEAALGLPCVLKKPDSSFSQGVVKVKNQEDLQQQLDEMLCDSELIIGQEYTPTDFDWRIGVLDKQPLYACKYFMAKGHWQIYNWNVAKKKDEEGAGETVPFEQVPFHVLHTALKAANLIGDGLYGVDLKEIDGKAYVIEVNDNPSIDAGVEDRILKKDLYGAIVKSIKKRIDNNKNIRSNGES</sequence>
<dbReference type="PANTHER" id="PTHR21621">
    <property type="entry name" value="RIBOSOMAL PROTEIN S6 MODIFICATION PROTEIN"/>
    <property type="match status" value="1"/>
</dbReference>
<evidence type="ECO:0000259" key="2">
    <source>
        <dbReference type="PROSITE" id="PS50975"/>
    </source>
</evidence>
<dbReference type="SUPFAM" id="SSF56059">
    <property type="entry name" value="Glutathione synthetase ATP-binding domain-like"/>
    <property type="match status" value="1"/>
</dbReference>
<dbReference type="InterPro" id="IPR025839">
    <property type="entry name" value="RLAN_dom"/>
</dbReference>
<organism evidence="3 4">
    <name type="scientific">Pontibacter akesuensis</name>
    <dbReference type="NCBI Taxonomy" id="388950"/>
    <lineage>
        <taxon>Bacteria</taxon>
        <taxon>Pseudomonadati</taxon>
        <taxon>Bacteroidota</taxon>
        <taxon>Cytophagia</taxon>
        <taxon>Cytophagales</taxon>
        <taxon>Hymenobacteraceae</taxon>
        <taxon>Pontibacter</taxon>
    </lineage>
</organism>
<dbReference type="GO" id="GO:0046872">
    <property type="term" value="F:metal ion binding"/>
    <property type="evidence" value="ECO:0007669"/>
    <property type="project" value="InterPro"/>
</dbReference>
<dbReference type="PANTHER" id="PTHR21621:SF0">
    <property type="entry name" value="BETA-CITRYLGLUTAMATE SYNTHASE B-RELATED"/>
    <property type="match status" value="1"/>
</dbReference>
<dbReference type="GO" id="GO:0009432">
    <property type="term" value="P:SOS response"/>
    <property type="evidence" value="ECO:0007669"/>
    <property type="project" value="TreeGrafter"/>
</dbReference>
<dbReference type="PROSITE" id="PS50975">
    <property type="entry name" value="ATP_GRASP"/>
    <property type="match status" value="1"/>
</dbReference>
<dbReference type="InterPro" id="IPR013815">
    <property type="entry name" value="ATP_grasp_subdomain_1"/>
</dbReference>
<dbReference type="AlphaFoldDB" id="A0A1I7FYV4"/>
<accession>A0A1I7FYV4</accession>
<dbReference type="InterPro" id="IPR013651">
    <property type="entry name" value="ATP-grasp_RimK-type"/>
</dbReference>
<dbReference type="Pfam" id="PF08443">
    <property type="entry name" value="RimK"/>
    <property type="match status" value="1"/>
</dbReference>
<protein>
    <submittedName>
        <fullName evidence="3">Glutathione synthase/RimK-type ligase, ATP-grasp superfamily</fullName>
    </submittedName>
</protein>
<dbReference type="OrthoDB" id="9800957at2"/>
<dbReference type="Gene3D" id="3.30.1490.20">
    <property type="entry name" value="ATP-grasp fold, A domain"/>
    <property type="match status" value="1"/>
</dbReference>
<dbReference type="RefSeq" id="WP_068839551.1">
    <property type="nucleotide sequence ID" value="NZ_BMXC01000001.1"/>
</dbReference>
<reference evidence="4" key="1">
    <citation type="submission" date="2016-10" db="EMBL/GenBank/DDBJ databases">
        <authorList>
            <person name="Varghese N."/>
        </authorList>
    </citation>
    <scope>NUCLEOTIDE SEQUENCE [LARGE SCALE GENOMIC DNA]</scope>
    <source>
        <strain evidence="4">DSM 18820</strain>
    </source>
</reference>
<dbReference type="GO" id="GO:0005524">
    <property type="term" value="F:ATP binding"/>
    <property type="evidence" value="ECO:0007669"/>
    <property type="project" value="UniProtKB-UniRule"/>
</dbReference>
<dbReference type="GO" id="GO:0005737">
    <property type="term" value="C:cytoplasm"/>
    <property type="evidence" value="ECO:0007669"/>
    <property type="project" value="TreeGrafter"/>
</dbReference>
<evidence type="ECO:0000313" key="3">
    <source>
        <dbReference type="EMBL" id="SFU41404.1"/>
    </source>
</evidence>
<evidence type="ECO:0000256" key="1">
    <source>
        <dbReference type="PROSITE-ProRule" id="PRU00409"/>
    </source>
</evidence>
<keyword evidence="3" id="KW-0436">Ligase</keyword>
<keyword evidence="1" id="KW-0067">ATP-binding</keyword>
<keyword evidence="1" id="KW-0547">Nucleotide-binding</keyword>
<dbReference type="Gene3D" id="3.30.470.20">
    <property type="entry name" value="ATP-grasp fold, B domain"/>
    <property type="match status" value="1"/>
</dbReference>
<proteinExistence type="predicted"/>
<dbReference type="Pfam" id="PF14401">
    <property type="entry name" value="RLAN"/>
    <property type="match status" value="1"/>
</dbReference>
<dbReference type="EMBL" id="FPCA01000001">
    <property type="protein sequence ID" value="SFU41404.1"/>
    <property type="molecule type" value="Genomic_DNA"/>
</dbReference>
<gene>
    <name evidence="3" type="ORF">SAMN04487941_0579</name>
</gene>